<keyword evidence="2" id="KW-0004">4Fe-4S</keyword>
<evidence type="ECO:0000256" key="5">
    <source>
        <dbReference type="ARBA" id="ARBA00023014"/>
    </source>
</evidence>
<dbReference type="GO" id="GO:0019288">
    <property type="term" value="P:isopentenyl diphosphate biosynthetic process, methylerythritol 4-phosphate pathway"/>
    <property type="evidence" value="ECO:0007669"/>
    <property type="project" value="InterPro"/>
</dbReference>
<dbReference type="PANTHER" id="PTHR30426:SF0">
    <property type="entry name" value="4-HYDROXY-3-METHYLBUT-2-ENYL DIPHOSPHATE REDUCTASE"/>
    <property type="match status" value="1"/>
</dbReference>
<dbReference type="Gene3D" id="3.40.1010.20">
    <property type="entry name" value="4-hydroxy-3-methylbut-2-enyl diphosphate reductase, catalytic domain"/>
    <property type="match status" value="2"/>
</dbReference>
<evidence type="ECO:0000256" key="4">
    <source>
        <dbReference type="ARBA" id="ARBA00023004"/>
    </source>
</evidence>
<dbReference type="GO" id="GO:0051539">
    <property type="term" value="F:4 iron, 4 sulfur cluster binding"/>
    <property type="evidence" value="ECO:0007669"/>
    <property type="project" value="UniProtKB-KW"/>
</dbReference>
<dbReference type="GO" id="GO:0050992">
    <property type="term" value="P:dimethylallyl diphosphate biosynthetic process"/>
    <property type="evidence" value="ECO:0007669"/>
    <property type="project" value="InterPro"/>
</dbReference>
<comment type="cofactor">
    <cofactor evidence="1">
        <name>[4Fe-4S] cluster</name>
        <dbReference type="ChEBI" id="CHEBI:49883"/>
    </cofactor>
</comment>
<protein>
    <recommendedName>
        <fullName evidence="7">4-hydroxy-3-methylbut-2-enyl diphosphate reductase</fullName>
    </recommendedName>
</protein>
<accession>A0A0F9PCS7</accession>
<keyword evidence="5" id="KW-0411">Iron-sulfur</keyword>
<evidence type="ECO:0000256" key="3">
    <source>
        <dbReference type="ARBA" id="ARBA00022723"/>
    </source>
</evidence>
<keyword evidence="4" id="KW-0408">Iron</keyword>
<keyword evidence="3" id="KW-0479">Metal-binding</keyword>
<evidence type="ECO:0000256" key="2">
    <source>
        <dbReference type="ARBA" id="ARBA00022485"/>
    </source>
</evidence>
<dbReference type="GO" id="GO:0051745">
    <property type="term" value="F:4-hydroxy-3-methylbut-2-enyl diphosphate reductase activity"/>
    <property type="evidence" value="ECO:0007669"/>
    <property type="project" value="InterPro"/>
</dbReference>
<name>A0A0F9PCS7_9ZZZZ</name>
<evidence type="ECO:0000313" key="6">
    <source>
        <dbReference type="EMBL" id="KKM98795.1"/>
    </source>
</evidence>
<evidence type="ECO:0000256" key="1">
    <source>
        <dbReference type="ARBA" id="ARBA00001966"/>
    </source>
</evidence>
<gene>
    <name evidence="6" type="ORF">LCGC14_1154260</name>
</gene>
<dbReference type="EMBL" id="LAZR01005577">
    <property type="protein sequence ID" value="KKM98795.1"/>
    <property type="molecule type" value="Genomic_DNA"/>
</dbReference>
<feature type="non-terminal residue" evidence="6">
    <location>
        <position position="1"/>
    </location>
</feature>
<evidence type="ECO:0008006" key="7">
    <source>
        <dbReference type="Google" id="ProtNLM"/>
    </source>
</evidence>
<dbReference type="AlphaFoldDB" id="A0A0F9PCS7"/>
<comment type="caution">
    <text evidence="6">The sequence shown here is derived from an EMBL/GenBank/DDBJ whole genome shotgun (WGS) entry which is preliminary data.</text>
</comment>
<sequence length="188" mass="21103">HVEIIGISKEAEEDTTIVEKVGNVKDLSFKDDQKLFYITQTTLSIDDVKDIVKALKEKFPNIETLPSSSICYATTNRQMALKEITKDVDLVLVVGDPTSSNSNRLKELAEKRVKKAFLINSEDEIEKNWLNGVENIAMTAGASTPEDVVKRCVDKLIQFGLKNVKEVIYKDEDVVFELPKEVNAVLTK</sequence>
<dbReference type="InterPro" id="IPR003451">
    <property type="entry name" value="LytB/IspH"/>
</dbReference>
<organism evidence="6">
    <name type="scientific">marine sediment metagenome</name>
    <dbReference type="NCBI Taxonomy" id="412755"/>
    <lineage>
        <taxon>unclassified sequences</taxon>
        <taxon>metagenomes</taxon>
        <taxon>ecological metagenomes</taxon>
    </lineage>
</organism>
<dbReference type="Pfam" id="PF02401">
    <property type="entry name" value="LYTB"/>
    <property type="match status" value="1"/>
</dbReference>
<dbReference type="PANTHER" id="PTHR30426">
    <property type="entry name" value="4-HYDROXY-3-METHYLBUT-2-ENYL DIPHOSPHATE REDUCTASE"/>
    <property type="match status" value="1"/>
</dbReference>
<dbReference type="GO" id="GO:0046872">
    <property type="term" value="F:metal ion binding"/>
    <property type="evidence" value="ECO:0007669"/>
    <property type="project" value="UniProtKB-KW"/>
</dbReference>
<proteinExistence type="predicted"/>
<reference evidence="6" key="1">
    <citation type="journal article" date="2015" name="Nature">
        <title>Complex archaea that bridge the gap between prokaryotes and eukaryotes.</title>
        <authorList>
            <person name="Spang A."/>
            <person name="Saw J.H."/>
            <person name="Jorgensen S.L."/>
            <person name="Zaremba-Niedzwiedzka K."/>
            <person name="Martijn J."/>
            <person name="Lind A.E."/>
            <person name="van Eijk R."/>
            <person name="Schleper C."/>
            <person name="Guy L."/>
            <person name="Ettema T.J."/>
        </authorList>
    </citation>
    <scope>NUCLEOTIDE SEQUENCE</scope>
</reference>